<comment type="caution">
    <text evidence="1">The sequence shown here is derived from an EMBL/GenBank/DDBJ whole genome shotgun (WGS) entry which is preliminary data.</text>
</comment>
<evidence type="ECO:0000313" key="1">
    <source>
        <dbReference type="EMBL" id="GBP01097.1"/>
    </source>
</evidence>
<keyword evidence="2" id="KW-1185">Reference proteome</keyword>
<protein>
    <submittedName>
        <fullName evidence="1">Uncharacterized protein</fullName>
    </submittedName>
</protein>
<dbReference type="AlphaFoldDB" id="A0A4C1SI93"/>
<dbReference type="Proteomes" id="UP000299102">
    <property type="component" value="Unassembled WGS sequence"/>
</dbReference>
<sequence length="100" mass="11172">MPQLKSPHYRFLYIQLVPSAATVRRGVGRGPLRNDSLTLWLVCLKSNVCSGCSQRLIMKGHLEPISFDGLENLVMDAQAERHARRLILAVTPVISSVFVK</sequence>
<evidence type="ECO:0000313" key="2">
    <source>
        <dbReference type="Proteomes" id="UP000299102"/>
    </source>
</evidence>
<organism evidence="1 2">
    <name type="scientific">Eumeta variegata</name>
    <name type="common">Bagworm moth</name>
    <name type="synonym">Eumeta japonica</name>
    <dbReference type="NCBI Taxonomy" id="151549"/>
    <lineage>
        <taxon>Eukaryota</taxon>
        <taxon>Metazoa</taxon>
        <taxon>Ecdysozoa</taxon>
        <taxon>Arthropoda</taxon>
        <taxon>Hexapoda</taxon>
        <taxon>Insecta</taxon>
        <taxon>Pterygota</taxon>
        <taxon>Neoptera</taxon>
        <taxon>Endopterygota</taxon>
        <taxon>Lepidoptera</taxon>
        <taxon>Glossata</taxon>
        <taxon>Ditrysia</taxon>
        <taxon>Tineoidea</taxon>
        <taxon>Psychidae</taxon>
        <taxon>Oiketicinae</taxon>
        <taxon>Eumeta</taxon>
    </lineage>
</organism>
<gene>
    <name evidence="1" type="ORF">EVAR_2351_1</name>
</gene>
<accession>A0A4C1SI93</accession>
<dbReference type="EMBL" id="BGZK01000007">
    <property type="protein sequence ID" value="GBP01097.1"/>
    <property type="molecule type" value="Genomic_DNA"/>
</dbReference>
<proteinExistence type="predicted"/>
<name>A0A4C1SI93_EUMVA</name>
<reference evidence="1 2" key="1">
    <citation type="journal article" date="2019" name="Commun. Biol.">
        <title>The bagworm genome reveals a unique fibroin gene that provides high tensile strength.</title>
        <authorList>
            <person name="Kono N."/>
            <person name="Nakamura H."/>
            <person name="Ohtoshi R."/>
            <person name="Tomita M."/>
            <person name="Numata K."/>
            <person name="Arakawa K."/>
        </authorList>
    </citation>
    <scope>NUCLEOTIDE SEQUENCE [LARGE SCALE GENOMIC DNA]</scope>
</reference>